<dbReference type="PANTHER" id="PTHR46517">
    <property type="entry name" value="FRUCTOSE-2,6-BISPHOSPHATASE TIGAR"/>
    <property type="match status" value="1"/>
</dbReference>
<name>A0ABR0SIC9_9HYPO</name>
<dbReference type="InterPro" id="IPR029033">
    <property type="entry name" value="His_PPase_superfam"/>
</dbReference>
<dbReference type="EMBL" id="JAVFKD010000012">
    <property type="protein sequence ID" value="KAK5991912.1"/>
    <property type="molecule type" value="Genomic_DNA"/>
</dbReference>
<gene>
    <name evidence="2" type="ORF">PT974_05300</name>
</gene>
<keyword evidence="3" id="KW-1185">Reference proteome</keyword>
<keyword evidence="1" id="KW-0378">Hydrolase</keyword>
<dbReference type="PROSITE" id="PS00175">
    <property type="entry name" value="PG_MUTASE"/>
    <property type="match status" value="1"/>
</dbReference>
<dbReference type="Gene3D" id="3.40.50.1240">
    <property type="entry name" value="Phosphoglycerate mutase-like"/>
    <property type="match status" value="1"/>
</dbReference>
<dbReference type="InterPro" id="IPR001345">
    <property type="entry name" value="PG/BPGM_mutase_AS"/>
</dbReference>
<comment type="caution">
    <text evidence="2">The sequence shown here is derived from an EMBL/GenBank/DDBJ whole genome shotgun (WGS) entry which is preliminary data.</text>
</comment>
<dbReference type="Pfam" id="PF00300">
    <property type="entry name" value="His_Phos_1"/>
    <property type="match status" value="1"/>
</dbReference>
<dbReference type="SMART" id="SM00855">
    <property type="entry name" value="PGAM"/>
    <property type="match status" value="1"/>
</dbReference>
<protein>
    <submittedName>
        <fullName evidence="2">Phosphatase</fullName>
    </submittedName>
</protein>
<reference evidence="2 3" key="1">
    <citation type="submission" date="2024-01" db="EMBL/GenBank/DDBJ databases">
        <title>Complete genome of Cladobotryum mycophilum ATHUM6906.</title>
        <authorList>
            <person name="Christinaki A.C."/>
            <person name="Myridakis A.I."/>
            <person name="Kouvelis V.N."/>
        </authorList>
    </citation>
    <scope>NUCLEOTIDE SEQUENCE [LARGE SCALE GENOMIC DNA]</scope>
    <source>
        <strain evidence="2 3">ATHUM6906</strain>
    </source>
</reference>
<accession>A0ABR0SIC9</accession>
<sequence>MHLFLIRHGETVDNVAGLYAGSRDSALTSHGVLQAHRLATHLAEKASLQHVFASNLQRAARTAEAIVAEQKQVYLLDTPVVQLASLRERDFGSDEGVKFSGKGRVGSDAETAESMTARVDDFLDTHLVPLLGLESSTELSLTCAIVAHGIILGVLYKSLCARVNRGGMTIDRTLSSSGPGAVASAFSSPFWDNTGYLECTLSVTTTASRPKSWNLHVKQVNCVSHLRDLKKTRGGIGSAAHDDKQQTLTSFFPVASEKHKVGE</sequence>
<evidence type="ECO:0000313" key="2">
    <source>
        <dbReference type="EMBL" id="KAK5991912.1"/>
    </source>
</evidence>
<evidence type="ECO:0000256" key="1">
    <source>
        <dbReference type="ARBA" id="ARBA00022801"/>
    </source>
</evidence>
<dbReference type="InterPro" id="IPR051695">
    <property type="entry name" value="Phosphoglycerate_Mutase"/>
</dbReference>
<dbReference type="Proteomes" id="UP001338125">
    <property type="component" value="Unassembled WGS sequence"/>
</dbReference>
<proteinExistence type="predicted"/>
<dbReference type="InterPro" id="IPR013078">
    <property type="entry name" value="His_Pase_superF_clade-1"/>
</dbReference>
<evidence type="ECO:0000313" key="3">
    <source>
        <dbReference type="Proteomes" id="UP001338125"/>
    </source>
</evidence>
<organism evidence="2 3">
    <name type="scientific">Cladobotryum mycophilum</name>
    <dbReference type="NCBI Taxonomy" id="491253"/>
    <lineage>
        <taxon>Eukaryota</taxon>
        <taxon>Fungi</taxon>
        <taxon>Dikarya</taxon>
        <taxon>Ascomycota</taxon>
        <taxon>Pezizomycotina</taxon>
        <taxon>Sordariomycetes</taxon>
        <taxon>Hypocreomycetidae</taxon>
        <taxon>Hypocreales</taxon>
        <taxon>Hypocreaceae</taxon>
        <taxon>Cladobotryum</taxon>
    </lineage>
</organism>
<dbReference type="SUPFAM" id="SSF53254">
    <property type="entry name" value="Phosphoglycerate mutase-like"/>
    <property type="match status" value="1"/>
</dbReference>
<dbReference type="PANTHER" id="PTHR46517:SF1">
    <property type="entry name" value="FRUCTOSE-2,6-BISPHOSPHATASE TIGAR"/>
    <property type="match status" value="1"/>
</dbReference>
<dbReference type="CDD" id="cd07067">
    <property type="entry name" value="HP_PGM_like"/>
    <property type="match status" value="1"/>
</dbReference>